<name>A0AAV4VQA5_CAEEX</name>
<reference evidence="1 2" key="1">
    <citation type="submission" date="2021-06" db="EMBL/GenBank/DDBJ databases">
        <title>Caerostris extrusa draft genome.</title>
        <authorList>
            <person name="Kono N."/>
            <person name="Arakawa K."/>
        </authorList>
    </citation>
    <scope>NUCLEOTIDE SEQUENCE [LARGE SCALE GENOMIC DNA]</scope>
</reference>
<proteinExistence type="predicted"/>
<gene>
    <name evidence="1" type="ORF">CEXT_19521</name>
</gene>
<evidence type="ECO:0000313" key="1">
    <source>
        <dbReference type="EMBL" id="GIY72080.1"/>
    </source>
</evidence>
<evidence type="ECO:0000313" key="2">
    <source>
        <dbReference type="Proteomes" id="UP001054945"/>
    </source>
</evidence>
<keyword evidence="2" id="KW-1185">Reference proteome</keyword>
<comment type="caution">
    <text evidence="1">The sequence shown here is derived from an EMBL/GenBank/DDBJ whole genome shotgun (WGS) entry which is preliminary data.</text>
</comment>
<sequence>MIKIRAQNFIKNAHCQSEVQINEVSQGQLAIISKGWQPSPREDPSAVLPPPPLVQSVGSGHQVKWIILLMKPFLTLFEVLVIRNNPVSLR</sequence>
<organism evidence="1 2">
    <name type="scientific">Caerostris extrusa</name>
    <name type="common">Bark spider</name>
    <name type="synonym">Caerostris bankana</name>
    <dbReference type="NCBI Taxonomy" id="172846"/>
    <lineage>
        <taxon>Eukaryota</taxon>
        <taxon>Metazoa</taxon>
        <taxon>Ecdysozoa</taxon>
        <taxon>Arthropoda</taxon>
        <taxon>Chelicerata</taxon>
        <taxon>Arachnida</taxon>
        <taxon>Araneae</taxon>
        <taxon>Araneomorphae</taxon>
        <taxon>Entelegynae</taxon>
        <taxon>Araneoidea</taxon>
        <taxon>Araneidae</taxon>
        <taxon>Caerostris</taxon>
    </lineage>
</organism>
<dbReference type="AlphaFoldDB" id="A0AAV4VQA5"/>
<protein>
    <submittedName>
        <fullName evidence="1">Uncharacterized protein</fullName>
    </submittedName>
</protein>
<dbReference type="Proteomes" id="UP001054945">
    <property type="component" value="Unassembled WGS sequence"/>
</dbReference>
<dbReference type="EMBL" id="BPLR01014895">
    <property type="protein sequence ID" value="GIY72080.1"/>
    <property type="molecule type" value="Genomic_DNA"/>
</dbReference>
<accession>A0AAV4VQA5</accession>